<keyword evidence="2" id="KW-1185">Reference proteome</keyword>
<reference evidence="1 2" key="1">
    <citation type="submission" date="2019-06" db="EMBL/GenBank/DDBJ databases">
        <title>A complete genome sequence for Luteibacter pinisoli MAH-14.</title>
        <authorList>
            <person name="Baltrus D.A."/>
        </authorList>
    </citation>
    <scope>NUCLEOTIDE SEQUENCE [LARGE SCALE GENOMIC DNA]</scope>
    <source>
        <strain evidence="1 2">MAH-14</strain>
    </source>
</reference>
<dbReference type="RefSeq" id="WP_139981797.1">
    <property type="nucleotide sequence ID" value="NZ_CP041046.1"/>
</dbReference>
<dbReference type="KEGG" id="lpy:FIV34_09135"/>
<evidence type="ECO:0000313" key="2">
    <source>
        <dbReference type="Proteomes" id="UP000316093"/>
    </source>
</evidence>
<name>A0A4Y5Z4A8_9GAMM</name>
<sequence length="623" mass="67513">MSDGENIGRASIIRGDVEHFVARVGPWDGFLEGDEVVLSMYGLDTVVIARIYDEEVDRGAICFQVPLSAFDTRVDGPYSLVLDLYRNGHQVFSQVDNLSIKLSAPGQPPYVPGVQRAPKALEPVRMQGELVSGASAAHVLIPPYESMAPGDHIVVRWHDRFIALPPVSPLQVGLPLLAAIDEPLLGLEGLHDVSVTWHVHDASGNGSSWAPTIDVPVPPTGADAPAPWLEGTLDDEGHAYPADPAATQRPCVRVEGHGARIDDRVTLYWDGITASGKPESWSSVPRTVRREAQTLDFDMPAGLLGRVAGGSGLLHYTVNPSAFSPRYSLKRRVKVLGAPPHLAEPIVEQADGAVLDPQRAQGGASVTVPSWPGIAPDDECHLVWLGTTADGEVTYHGDVALGYEARSRGGLCFHVPAHEVARLDRGVLRVGYRVKTFAEVETPRGLRQECVHTMLSEWQELRVQLTQAMPRTVLDDLNGLAHRRIDQLKRPFMTFTPIRGDWSVRGGREGIAPFHDGTFLCSSDDSVAMHVDFAEPCESVRFGYGASGSGGGGSILHVDICGELGHTVSQAIYLVPISGLPGLWVHLQASDYGERIGSIVVRKDTTGMFRRVTAQLDNFTLTW</sequence>
<proteinExistence type="predicted"/>
<accession>A0A4Y5Z4A8</accession>
<gene>
    <name evidence="1" type="ORF">FIV34_09135</name>
</gene>
<dbReference type="AlphaFoldDB" id="A0A4Y5Z4A8"/>
<protein>
    <submittedName>
        <fullName evidence="1">Uncharacterized protein</fullName>
    </submittedName>
</protein>
<dbReference type="OrthoDB" id="5959719at2"/>
<dbReference type="Proteomes" id="UP000316093">
    <property type="component" value="Chromosome"/>
</dbReference>
<evidence type="ECO:0000313" key="1">
    <source>
        <dbReference type="EMBL" id="QDE39355.1"/>
    </source>
</evidence>
<organism evidence="1 2">
    <name type="scientific">Luteibacter pinisoli</name>
    <dbReference type="NCBI Taxonomy" id="2589080"/>
    <lineage>
        <taxon>Bacteria</taxon>
        <taxon>Pseudomonadati</taxon>
        <taxon>Pseudomonadota</taxon>
        <taxon>Gammaproteobacteria</taxon>
        <taxon>Lysobacterales</taxon>
        <taxon>Rhodanobacteraceae</taxon>
        <taxon>Luteibacter</taxon>
    </lineage>
</organism>
<dbReference type="EMBL" id="CP041046">
    <property type="protein sequence ID" value="QDE39355.1"/>
    <property type="molecule type" value="Genomic_DNA"/>
</dbReference>